<proteinExistence type="predicted"/>
<dbReference type="AlphaFoldDB" id="A0A1H6L4Y6"/>
<keyword evidence="1" id="KW-0472">Membrane</keyword>
<organism evidence="2 3">
    <name type="scientific">Paenimyroides marinum</name>
    <dbReference type="NCBI Taxonomy" id="1159016"/>
    <lineage>
        <taxon>Bacteria</taxon>
        <taxon>Pseudomonadati</taxon>
        <taxon>Bacteroidota</taxon>
        <taxon>Flavobacteriia</taxon>
        <taxon>Flavobacteriales</taxon>
        <taxon>Flavobacteriaceae</taxon>
        <taxon>Paenimyroides</taxon>
    </lineage>
</organism>
<sequence>MKKKALRVYAISVILIIIALNKKNYTIVLIAVLALLIMLLYIIFYKKVKMITAYREKDALINLLRQLKKHHS</sequence>
<feature type="transmembrane region" description="Helical" evidence="1">
    <location>
        <begin position="5"/>
        <end position="21"/>
    </location>
</feature>
<keyword evidence="3" id="KW-1185">Reference proteome</keyword>
<keyword evidence="1" id="KW-0812">Transmembrane</keyword>
<dbReference type="Proteomes" id="UP000199634">
    <property type="component" value="Unassembled WGS sequence"/>
</dbReference>
<dbReference type="EMBL" id="FNXE01000021">
    <property type="protein sequence ID" value="SEH83356.1"/>
    <property type="molecule type" value="Genomic_DNA"/>
</dbReference>
<feature type="transmembrane region" description="Helical" evidence="1">
    <location>
        <begin position="27"/>
        <end position="45"/>
    </location>
</feature>
<keyword evidence="1" id="KW-1133">Transmembrane helix</keyword>
<evidence type="ECO:0000313" key="2">
    <source>
        <dbReference type="EMBL" id="SEH83356.1"/>
    </source>
</evidence>
<evidence type="ECO:0000313" key="3">
    <source>
        <dbReference type="Proteomes" id="UP000199634"/>
    </source>
</evidence>
<dbReference type="STRING" id="1159016.SAMN02927937_01680"/>
<dbReference type="RefSeq" id="WP_091098927.1">
    <property type="nucleotide sequence ID" value="NZ_FNXE01000021.1"/>
</dbReference>
<protein>
    <submittedName>
        <fullName evidence="2">Uncharacterized protein</fullName>
    </submittedName>
</protein>
<gene>
    <name evidence="2" type="ORF">SAMN02927937_01680</name>
</gene>
<name>A0A1H6L4Y6_9FLAO</name>
<evidence type="ECO:0000256" key="1">
    <source>
        <dbReference type="SAM" id="Phobius"/>
    </source>
</evidence>
<reference evidence="2 3" key="1">
    <citation type="submission" date="2016-10" db="EMBL/GenBank/DDBJ databases">
        <authorList>
            <person name="de Groot N.N."/>
        </authorList>
    </citation>
    <scope>NUCLEOTIDE SEQUENCE [LARGE SCALE GENOMIC DNA]</scope>
    <source>
        <strain evidence="2 3">CGMCC 1.10825</strain>
    </source>
</reference>
<accession>A0A1H6L4Y6</accession>